<dbReference type="HOGENOM" id="CLU_072792_3_1_11"/>
<dbReference type="InterPro" id="IPR046879">
    <property type="entry name" value="KANL3/Tex30_Abhydrolase"/>
</dbReference>
<sequence length="188" mass="20035">MDVDGLVLFPGAGSGADHPSLLVIEEAVAPLPVSRVDFAYRSEGRRFPDRAPKLIVEVVDAVNRAAEQWDTDPSRLVIGGRSMGGRMASMALAEGAVKAAGLVLVSYPLHPPKKPETLRTAHLEAVAVPTLFVSGDLDAFGTPQELRRAHALVSGPVSVEWVEGGRHELKRKADNADVAGRIATWLTC</sequence>
<dbReference type="OrthoDB" id="652634at2"/>
<evidence type="ECO:0000313" key="2">
    <source>
        <dbReference type="EMBL" id="CCM61826.1"/>
    </source>
</evidence>
<dbReference type="ESTHER" id="9actn-r4yy51">
    <property type="family name" value="NLS3-Tex30"/>
</dbReference>
<protein>
    <submittedName>
        <fullName evidence="2">Alpha/beta-hydrolase fold predicted hydrolase</fullName>
    </submittedName>
</protein>
<dbReference type="GO" id="GO:0016787">
    <property type="term" value="F:hydrolase activity"/>
    <property type="evidence" value="ECO:0007669"/>
    <property type="project" value="UniProtKB-KW"/>
</dbReference>
<evidence type="ECO:0000259" key="1">
    <source>
        <dbReference type="Pfam" id="PF20408"/>
    </source>
</evidence>
<reference evidence="2 3" key="1">
    <citation type="journal article" date="2013" name="ISME J.">
        <title>Metabolic model for the filamentous 'Candidatus Microthrix parvicella' based on genomic and metagenomic analyses.</title>
        <authorList>
            <person name="Jon McIlroy S."/>
            <person name="Kristiansen R."/>
            <person name="Albertsen M."/>
            <person name="Michael Karst S."/>
            <person name="Rossetti S."/>
            <person name="Lund Nielsen J."/>
            <person name="Tandoi V."/>
            <person name="James Seviour R."/>
            <person name="Nielsen P.H."/>
        </authorList>
    </citation>
    <scope>NUCLEOTIDE SEQUENCE [LARGE SCALE GENOMIC DNA]</scope>
    <source>
        <strain evidence="2 3">RN1</strain>
    </source>
</reference>
<dbReference type="InterPro" id="IPR029058">
    <property type="entry name" value="AB_hydrolase_fold"/>
</dbReference>
<dbReference type="Proteomes" id="UP000018291">
    <property type="component" value="Unassembled WGS sequence"/>
</dbReference>
<gene>
    <name evidence="2" type="ORF">BN381_10057</name>
</gene>
<dbReference type="PANTHER" id="PTHR13136">
    <property type="entry name" value="TESTIS DEVELOPMENT PROTEIN PRTD"/>
    <property type="match status" value="1"/>
</dbReference>
<dbReference type="PANTHER" id="PTHR13136:SF11">
    <property type="entry name" value="TESTIS-EXPRESSED PROTEIN 30"/>
    <property type="match status" value="1"/>
</dbReference>
<name>R4YY51_9ACTN</name>
<dbReference type="eggNOG" id="COG3571">
    <property type="taxonomic scope" value="Bacteria"/>
</dbReference>
<dbReference type="Pfam" id="PF20408">
    <property type="entry name" value="Abhydrolase_11"/>
    <property type="match status" value="1"/>
</dbReference>
<organism evidence="2 3">
    <name type="scientific">Candidatus Neomicrothrix parvicella RN1</name>
    <dbReference type="NCBI Taxonomy" id="1229780"/>
    <lineage>
        <taxon>Bacteria</taxon>
        <taxon>Bacillati</taxon>
        <taxon>Actinomycetota</taxon>
        <taxon>Acidimicrobiia</taxon>
        <taxon>Acidimicrobiales</taxon>
        <taxon>Microthrixaceae</taxon>
        <taxon>Candidatus Neomicrothrix</taxon>
    </lineage>
</organism>
<dbReference type="SUPFAM" id="SSF53474">
    <property type="entry name" value="alpha/beta-Hydrolases"/>
    <property type="match status" value="1"/>
</dbReference>
<proteinExistence type="predicted"/>
<accession>R4YY51</accession>
<dbReference type="InterPro" id="IPR026555">
    <property type="entry name" value="NSL3/Tex30"/>
</dbReference>
<dbReference type="RefSeq" id="WP_012222645.1">
    <property type="nucleotide sequence ID" value="NZ_HG422565.1"/>
</dbReference>
<dbReference type="Gene3D" id="3.40.50.1820">
    <property type="entry name" value="alpha/beta hydrolase"/>
    <property type="match status" value="1"/>
</dbReference>
<dbReference type="STRING" id="1229780.BN381_10057"/>
<comment type="caution">
    <text evidence="2">The sequence shown here is derived from an EMBL/GenBank/DDBJ whole genome shotgun (WGS) entry which is preliminary data.</text>
</comment>
<evidence type="ECO:0000313" key="3">
    <source>
        <dbReference type="Proteomes" id="UP000018291"/>
    </source>
</evidence>
<feature type="domain" description="KANL3/Tex30 alpha/beta hydrolase-like" evidence="1">
    <location>
        <begin position="6"/>
        <end position="173"/>
    </location>
</feature>
<keyword evidence="3" id="KW-1185">Reference proteome</keyword>
<dbReference type="EMBL" id="CANL01000001">
    <property type="protein sequence ID" value="CCM61826.1"/>
    <property type="molecule type" value="Genomic_DNA"/>
</dbReference>
<dbReference type="AlphaFoldDB" id="R4YY51"/>
<keyword evidence="2" id="KW-0378">Hydrolase</keyword>